<sequence>MKRKKFSKKRFYRRLKAQGLVKGGLVIGVDFTPPWLMPCCDGLPNLAKAAGKAAEKLQEVMESIKKIDFQPPKITTVRTNLYGDGLILGRVEHFEICGSDLALDIRM</sequence>
<accession>A0A429LB88</accession>
<protein>
    <submittedName>
        <fullName evidence="1">Uncharacterized protein</fullName>
    </submittedName>
</protein>
<dbReference type="RefSeq" id="WP_033855579.1">
    <property type="nucleotide sequence ID" value="NZ_CP064194.1"/>
</dbReference>
<reference evidence="1 2" key="1">
    <citation type="submission" date="2018-10" db="EMBL/GenBank/DDBJ databases">
        <title>GWAS and RNA-Seq identify cryptic mechanisms of antimicrobial resistance in Acinetobacter baumannii.</title>
        <authorList>
            <person name="Sahl J.W."/>
        </authorList>
    </citation>
    <scope>NUCLEOTIDE SEQUENCE [LARGE SCALE GENOMIC DNA]</scope>
    <source>
        <strain evidence="1 2">TG31299</strain>
    </source>
</reference>
<proteinExistence type="predicted"/>
<evidence type="ECO:0000313" key="2">
    <source>
        <dbReference type="Proteomes" id="UP000269597"/>
    </source>
</evidence>
<dbReference type="Proteomes" id="UP000269597">
    <property type="component" value="Unassembled WGS sequence"/>
</dbReference>
<comment type="caution">
    <text evidence="1">The sequence shown here is derived from an EMBL/GenBank/DDBJ whole genome shotgun (WGS) entry which is preliminary data.</text>
</comment>
<dbReference type="AlphaFoldDB" id="A0A429LB88"/>
<dbReference type="EMBL" id="RFBY01000105">
    <property type="protein sequence ID" value="RSP69481.1"/>
    <property type="molecule type" value="Genomic_DNA"/>
</dbReference>
<gene>
    <name evidence="1" type="ORF">EA722_18280</name>
</gene>
<organism evidence="1 2">
    <name type="scientific">Acinetobacter baumannii</name>
    <dbReference type="NCBI Taxonomy" id="470"/>
    <lineage>
        <taxon>Bacteria</taxon>
        <taxon>Pseudomonadati</taxon>
        <taxon>Pseudomonadota</taxon>
        <taxon>Gammaproteobacteria</taxon>
        <taxon>Moraxellales</taxon>
        <taxon>Moraxellaceae</taxon>
        <taxon>Acinetobacter</taxon>
        <taxon>Acinetobacter calcoaceticus/baumannii complex</taxon>
    </lineage>
</organism>
<name>A0A429LB88_ACIBA</name>
<evidence type="ECO:0000313" key="1">
    <source>
        <dbReference type="EMBL" id="RSP69481.1"/>
    </source>
</evidence>